<comment type="caution">
    <text evidence="1">The sequence shown here is derived from an EMBL/GenBank/DDBJ whole genome shotgun (WGS) entry which is preliminary data.</text>
</comment>
<sequence>MERFLGFVRQIRWSRRRKGKKYRPEEDYHEGYEDVYYYTSEHLHQWVGGGGAWLRSALETNTALRSPRDRAAVEFSAPPPTGVACPPPLAAVSRGRAVSCAARCSSPSHPRCFSPQALC</sequence>
<dbReference type="EMBL" id="JAINUG010000087">
    <property type="protein sequence ID" value="KAJ8398847.1"/>
    <property type="molecule type" value="Genomic_DNA"/>
</dbReference>
<dbReference type="Proteomes" id="UP001221898">
    <property type="component" value="Unassembled WGS sequence"/>
</dbReference>
<reference evidence="1" key="1">
    <citation type="journal article" date="2023" name="Science">
        <title>Genome structures resolve the early diversification of teleost fishes.</title>
        <authorList>
            <person name="Parey E."/>
            <person name="Louis A."/>
            <person name="Montfort J."/>
            <person name="Bouchez O."/>
            <person name="Roques C."/>
            <person name="Iampietro C."/>
            <person name="Lluch J."/>
            <person name="Castinel A."/>
            <person name="Donnadieu C."/>
            <person name="Desvignes T."/>
            <person name="Floi Bucao C."/>
            <person name="Jouanno E."/>
            <person name="Wen M."/>
            <person name="Mejri S."/>
            <person name="Dirks R."/>
            <person name="Jansen H."/>
            <person name="Henkel C."/>
            <person name="Chen W.J."/>
            <person name="Zahm M."/>
            <person name="Cabau C."/>
            <person name="Klopp C."/>
            <person name="Thompson A.W."/>
            <person name="Robinson-Rechavi M."/>
            <person name="Braasch I."/>
            <person name="Lecointre G."/>
            <person name="Bobe J."/>
            <person name="Postlethwait J.H."/>
            <person name="Berthelot C."/>
            <person name="Roest Crollius H."/>
            <person name="Guiguen Y."/>
        </authorList>
    </citation>
    <scope>NUCLEOTIDE SEQUENCE</scope>
    <source>
        <strain evidence="1">NC1722</strain>
    </source>
</reference>
<organism evidence="1 2">
    <name type="scientific">Aldrovandia affinis</name>
    <dbReference type="NCBI Taxonomy" id="143900"/>
    <lineage>
        <taxon>Eukaryota</taxon>
        <taxon>Metazoa</taxon>
        <taxon>Chordata</taxon>
        <taxon>Craniata</taxon>
        <taxon>Vertebrata</taxon>
        <taxon>Euteleostomi</taxon>
        <taxon>Actinopterygii</taxon>
        <taxon>Neopterygii</taxon>
        <taxon>Teleostei</taxon>
        <taxon>Notacanthiformes</taxon>
        <taxon>Halosauridae</taxon>
        <taxon>Aldrovandia</taxon>
    </lineage>
</organism>
<evidence type="ECO:0000313" key="2">
    <source>
        <dbReference type="Proteomes" id="UP001221898"/>
    </source>
</evidence>
<gene>
    <name evidence="1" type="ORF">AAFF_G00417550</name>
</gene>
<dbReference type="AlphaFoldDB" id="A0AAD7WJ50"/>
<protein>
    <submittedName>
        <fullName evidence="1">Uncharacterized protein</fullName>
    </submittedName>
</protein>
<keyword evidence="2" id="KW-1185">Reference proteome</keyword>
<evidence type="ECO:0000313" key="1">
    <source>
        <dbReference type="EMBL" id="KAJ8398847.1"/>
    </source>
</evidence>
<proteinExistence type="predicted"/>
<name>A0AAD7WJ50_9TELE</name>
<accession>A0AAD7WJ50</accession>